<dbReference type="OrthoDB" id="663332at2"/>
<dbReference type="InterPro" id="IPR001119">
    <property type="entry name" value="SLH_dom"/>
</dbReference>
<feature type="domain" description="Fibronectin type-III" evidence="3">
    <location>
        <begin position="915"/>
        <end position="1006"/>
    </location>
</feature>
<feature type="region of interest" description="Disordered" evidence="2">
    <location>
        <begin position="1189"/>
        <end position="1210"/>
    </location>
</feature>
<dbReference type="CDD" id="cd08548">
    <property type="entry name" value="Type_I_cohesin_like"/>
    <property type="match status" value="1"/>
</dbReference>
<dbReference type="InterPro" id="IPR050964">
    <property type="entry name" value="Striated_Muscle_Regulatory"/>
</dbReference>
<dbReference type="Gene3D" id="2.160.20.110">
    <property type="match status" value="2"/>
</dbReference>
<dbReference type="SMART" id="SM00409">
    <property type="entry name" value="IG"/>
    <property type="match status" value="2"/>
</dbReference>
<dbReference type="InterPro" id="IPR013783">
    <property type="entry name" value="Ig-like_fold"/>
</dbReference>
<proteinExistence type="predicted"/>
<feature type="domain" description="SLH" evidence="4">
    <location>
        <begin position="1495"/>
        <end position="1558"/>
    </location>
</feature>
<dbReference type="RefSeq" id="WP_131017130.1">
    <property type="nucleotide sequence ID" value="NZ_SIRE01000025.1"/>
</dbReference>
<sequence length="1627" mass="167982">MKLLDKTATFRLFTLLVCITLSLSLMGREAHAFGGGSGTQLSPYLITSSTDLRNINNNSTAHYKLAADIVLTGEWTPLNLFKGSLDGDGHTISNLTITSASDDRGLFSEIGAGGAVKNLKLTNVNITGTDGNRKGALAGKITDGTVTQVHVVVSEITGTNGIGGLVGNTLNATTITESSVTGTDATSIIQGGSSTSSLNIGGMAGANAASATIESSFTNIHVTSANGIAGGLVGFNLGTILNSIASGDVTGGRDLGGLIGSHNGLLKFSYATGNVTGDSGNAGKVGGLIGSNGYTATYTPRIENSFAAGKAAGPSNVGGLIGFNQTTATFAGNSYFNTDDNVKAIGNQTTSSVTGKTIAELKQAATYTGWDPNVWSPENGSYPILKAMPPSGPEEAAGMTVTAADVTGASNNGKTKISVAQTVGVGNKNVYKNEGSGTVTIPKVGDTLSGYTDLPSDGIIVAVNGDKIAIAEVDAAGKAMKFGQTIAVVVTEREVNYAAGVHGTVSSPKETVAHGGNPVSVPAVTPTNGYKFAGWSTDGGVTLLTAVQVGATTVTADITYTAYYAAVANTANNSMNASPTTAAVGDSITLTATGDRQSISGSIRGDERYIPVSWTSSETGKSGTFAANGGTYISAYVSSAAETYTVTATFQKQEWDGISWSDVTGQTNTKTANVTVNAFGTVTVLIGSVSGVPGENVTVPVSLAQASSSAGSYGIRIVFDAAALEVADIFDPADNLMFAANHSNTDGWLMAAWSEGLTPAKEAGDTLFHIRFNIKQTASLGDKALTVADESDINQFSMTNTNAIEMVKTLTVGKVTVFPALSITTGPDNQTADEGGTVHFTVVAAGATDYKWQVNTGSGFTNITDEAPYSGTSTSTLTVTGVSKAMSGYQYRAVASGALSQSKASASAALTVNQIPEEPTIVDAAAGNAKVTLIWNPVSGATGYKVYKSETSGLFGDPITSVSESAYRYDVTGLINGTTYYFVIKAANPGGDSTYSNEVSAIPQALTPGIPNLYSAIAGNAHVQLSWTPVPGSTGYTVYRSVASQVYGTEVGTVAGSVYSYDAAGLTNGVAYYFVVKAAIVGGDSSYSNELSAIPATVPAAPIDISSVAGSGRATVFFNGPADNGGSVVTGYEVTASPGDLVVTGSASPITITGLTNGTSYTFTVKAINRLGKSISSEASAAVIPWVPSSGSGGSSSQPSTPSAPEPANTDAAVYVNGKAESAGTAATVVVNGQQVTRIVIDEQKLQQLLEAEGERTVILIPVNTASAVVVGELNGRMVKSMEAHQAVVEIRTGQAAYTLPAQQINIDAISERFGTSLELKDVKIRIEIATPPNETVQVVQNAAAANGLEIVVPPLNFSVKALYGDRTEEVAKFNAYVKRTIAIPEGVDPNRMTTGVVIEPDGAVRHVPTKIVYVDGKYYAEINSLSNSTYTLVWRPLQFKDVADHWAKAAINNMGSRMVVSGASTELFSPDQDITRAEFAAIVVRSLGLRLENGETMFTDVRRTAWYSSAIQTAYAYRLINGFEDGTFRPEEKVTREQAMQILSKTMAITKLQGVKPGQSANLTIHPFVDAENVSSWALNGVADNVSAGIISGRSGETIAPEAYITRAEVAVVMQRLLQKSALIND</sequence>
<dbReference type="InterPro" id="IPR036179">
    <property type="entry name" value="Ig-like_dom_sf"/>
</dbReference>
<evidence type="ECO:0008006" key="7">
    <source>
        <dbReference type="Google" id="ProtNLM"/>
    </source>
</evidence>
<feature type="domain" description="SLH" evidence="4">
    <location>
        <begin position="1435"/>
        <end position="1494"/>
    </location>
</feature>
<dbReference type="Pfam" id="PF18998">
    <property type="entry name" value="Flg_new_2"/>
    <property type="match status" value="1"/>
</dbReference>
<comment type="caution">
    <text evidence="5">The sequence shown here is derived from an EMBL/GenBank/DDBJ whole genome shotgun (WGS) entry which is preliminary data.</text>
</comment>
<reference evidence="5 6" key="1">
    <citation type="submission" date="2019-02" db="EMBL/GenBank/DDBJ databases">
        <title>Paenibacillus sp. nov., isolated from surface-sterilized tissue of Thalictrum simplex L.</title>
        <authorList>
            <person name="Tuo L."/>
        </authorList>
    </citation>
    <scope>NUCLEOTIDE SEQUENCE [LARGE SCALE GENOMIC DNA]</scope>
    <source>
        <strain evidence="5 6">N2SHLJ1</strain>
    </source>
</reference>
<protein>
    <recommendedName>
        <fullName evidence="7">S-layer homology domain-containing protein</fullName>
    </recommendedName>
</protein>
<dbReference type="PANTHER" id="PTHR13817">
    <property type="entry name" value="TITIN"/>
    <property type="match status" value="1"/>
</dbReference>
<dbReference type="Gene3D" id="2.60.40.10">
    <property type="entry name" value="Immunoglobulins"/>
    <property type="match status" value="4"/>
</dbReference>
<accession>A0A4Q9DJE1</accession>
<dbReference type="SUPFAM" id="SSF48726">
    <property type="entry name" value="Immunoglobulin"/>
    <property type="match status" value="1"/>
</dbReference>
<dbReference type="GO" id="GO:0030246">
    <property type="term" value="F:carbohydrate binding"/>
    <property type="evidence" value="ECO:0007669"/>
    <property type="project" value="InterPro"/>
</dbReference>
<dbReference type="InterPro" id="IPR003599">
    <property type="entry name" value="Ig_sub"/>
</dbReference>
<dbReference type="EMBL" id="SIRE01000025">
    <property type="protein sequence ID" value="TBL71553.1"/>
    <property type="molecule type" value="Genomic_DNA"/>
</dbReference>
<dbReference type="InterPro" id="IPR042229">
    <property type="entry name" value="Listeria/Bacterioides_rpt_sf"/>
</dbReference>
<dbReference type="SUPFAM" id="SSF49265">
    <property type="entry name" value="Fibronectin type III"/>
    <property type="match status" value="2"/>
</dbReference>
<dbReference type="PANTHER" id="PTHR13817:SF73">
    <property type="entry name" value="FIBRONECTIN TYPE-III DOMAIN-CONTAINING PROTEIN"/>
    <property type="match status" value="1"/>
</dbReference>
<gene>
    <name evidence="5" type="ORF">EYB31_29685</name>
</gene>
<feature type="domain" description="Fibronectin type-III" evidence="3">
    <location>
        <begin position="1098"/>
        <end position="1190"/>
    </location>
</feature>
<evidence type="ECO:0000313" key="6">
    <source>
        <dbReference type="Proteomes" id="UP000293142"/>
    </source>
</evidence>
<keyword evidence="1" id="KW-0677">Repeat</keyword>
<dbReference type="Gene3D" id="2.60.40.4270">
    <property type="entry name" value="Listeria-Bacteroides repeat domain"/>
    <property type="match status" value="1"/>
</dbReference>
<dbReference type="InterPro" id="IPR008965">
    <property type="entry name" value="CBM2/CBM3_carb-bd_dom_sf"/>
</dbReference>
<dbReference type="PROSITE" id="PS51272">
    <property type="entry name" value="SLH"/>
    <property type="match status" value="3"/>
</dbReference>
<evidence type="ECO:0000256" key="1">
    <source>
        <dbReference type="ARBA" id="ARBA00022737"/>
    </source>
</evidence>
<evidence type="ECO:0000256" key="2">
    <source>
        <dbReference type="SAM" id="MobiDB-lite"/>
    </source>
</evidence>
<evidence type="ECO:0000259" key="4">
    <source>
        <dbReference type="PROSITE" id="PS51272"/>
    </source>
</evidence>
<dbReference type="InterPro" id="IPR044060">
    <property type="entry name" value="Bacterial_rp_domain"/>
</dbReference>
<dbReference type="PROSITE" id="PS50853">
    <property type="entry name" value="FN3"/>
    <property type="match status" value="2"/>
</dbReference>
<feature type="domain" description="SLH" evidence="4">
    <location>
        <begin position="1566"/>
        <end position="1627"/>
    </location>
</feature>
<name>A0A4Q9DJE1_9BACL</name>
<dbReference type="Pfam" id="PF00041">
    <property type="entry name" value="fn3"/>
    <property type="match status" value="2"/>
</dbReference>
<dbReference type="InterPro" id="IPR036116">
    <property type="entry name" value="FN3_sf"/>
</dbReference>
<dbReference type="Proteomes" id="UP000293142">
    <property type="component" value="Unassembled WGS sequence"/>
</dbReference>
<keyword evidence="6" id="KW-1185">Reference proteome</keyword>
<evidence type="ECO:0000313" key="5">
    <source>
        <dbReference type="EMBL" id="TBL71553.1"/>
    </source>
</evidence>
<dbReference type="SMART" id="SM00060">
    <property type="entry name" value="FN3"/>
    <property type="match status" value="3"/>
</dbReference>
<evidence type="ECO:0000259" key="3">
    <source>
        <dbReference type="PROSITE" id="PS50853"/>
    </source>
</evidence>
<dbReference type="InterPro" id="IPR003961">
    <property type="entry name" value="FN3_dom"/>
</dbReference>
<dbReference type="Gene3D" id="2.60.40.680">
    <property type="match status" value="1"/>
</dbReference>
<organism evidence="5 6">
    <name type="scientific">Paenibacillus thalictri</name>
    <dbReference type="NCBI Taxonomy" id="2527873"/>
    <lineage>
        <taxon>Bacteria</taxon>
        <taxon>Bacillati</taxon>
        <taxon>Bacillota</taxon>
        <taxon>Bacilli</taxon>
        <taxon>Bacillales</taxon>
        <taxon>Paenibacillaceae</taxon>
        <taxon>Paenibacillus</taxon>
    </lineage>
</organism>
<dbReference type="CDD" id="cd00063">
    <property type="entry name" value="FN3"/>
    <property type="match status" value="3"/>
</dbReference>
<dbReference type="SUPFAM" id="SSF49384">
    <property type="entry name" value="Carbohydrate-binding domain"/>
    <property type="match status" value="1"/>
</dbReference>
<dbReference type="Pfam" id="PF00395">
    <property type="entry name" value="SLH"/>
    <property type="match status" value="3"/>
</dbReference>